<dbReference type="PROSITE" id="PS00018">
    <property type="entry name" value="EF_HAND_1"/>
    <property type="match status" value="2"/>
</dbReference>
<feature type="domain" description="EF-hand" evidence="3">
    <location>
        <begin position="61"/>
        <end position="96"/>
    </location>
</feature>
<name>A0A815K6U6_9BILA</name>
<comment type="caution">
    <text evidence="5">The sequence shown here is derived from an EMBL/GenBank/DDBJ whole genome shotgun (WGS) entry which is preliminary data.</text>
</comment>
<accession>A0A815K6U6</accession>
<feature type="domain" description="EF-hand" evidence="3">
    <location>
        <begin position="4"/>
        <end position="39"/>
    </location>
</feature>
<dbReference type="Gene3D" id="1.10.238.10">
    <property type="entry name" value="EF-hand"/>
    <property type="match status" value="2"/>
</dbReference>
<sequence length="161" mass="19358">MNYNQFNSYEAAFIQADRNRDGVLDRNEFRNFLEFQNADRNYDGRVSYAEFANIAAPNLNIHPRDTKRAFQVADQNRDGFLDRKELADFSDFQHADLNHDGRVDPIEMRLFLEKNQMPNHSPYQHGQQHYRPPIQHQQQQQPYRPPIQHQHQRSLYSPRRY</sequence>
<evidence type="ECO:0000313" key="4">
    <source>
        <dbReference type="EMBL" id="CAF0748596.1"/>
    </source>
</evidence>
<evidence type="ECO:0000256" key="2">
    <source>
        <dbReference type="SAM" id="MobiDB-lite"/>
    </source>
</evidence>
<dbReference type="EMBL" id="CAJNOL010001600">
    <property type="protein sequence ID" value="CAF1388856.1"/>
    <property type="molecule type" value="Genomic_DNA"/>
</dbReference>
<dbReference type="EMBL" id="CAJNOH010000011">
    <property type="protein sequence ID" value="CAF0748596.1"/>
    <property type="molecule type" value="Genomic_DNA"/>
</dbReference>
<keyword evidence="6" id="KW-1185">Reference proteome</keyword>
<dbReference type="InterPro" id="IPR018247">
    <property type="entry name" value="EF_Hand_1_Ca_BS"/>
</dbReference>
<dbReference type="InterPro" id="IPR002048">
    <property type="entry name" value="EF_hand_dom"/>
</dbReference>
<evidence type="ECO:0000259" key="3">
    <source>
        <dbReference type="PROSITE" id="PS50222"/>
    </source>
</evidence>
<evidence type="ECO:0000313" key="6">
    <source>
        <dbReference type="Proteomes" id="UP000663870"/>
    </source>
</evidence>
<dbReference type="GO" id="GO:0005509">
    <property type="term" value="F:calcium ion binding"/>
    <property type="evidence" value="ECO:0007669"/>
    <property type="project" value="InterPro"/>
</dbReference>
<protein>
    <recommendedName>
        <fullName evidence="3">EF-hand domain-containing protein</fullName>
    </recommendedName>
</protein>
<dbReference type="AlphaFoldDB" id="A0A815K6U6"/>
<dbReference type="Pfam" id="PF13202">
    <property type="entry name" value="EF-hand_5"/>
    <property type="match status" value="4"/>
</dbReference>
<evidence type="ECO:0000313" key="5">
    <source>
        <dbReference type="EMBL" id="CAF1388856.1"/>
    </source>
</evidence>
<feature type="compositionally biased region" description="Polar residues" evidence="2">
    <location>
        <begin position="117"/>
        <end position="126"/>
    </location>
</feature>
<feature type="region of interest" description="Disordered" evidence="2">
    <location>
        <begin position="117"/>
        <end position="161"/>
    </location>
</feature>
<gene>
    <name evidence="5" type="ORF">JXQ802_LOCUS34090</name>
    <name evidence="4" type="ORF">PYM288_LOCUS1963</name>
</gene>
<reference evidence="5" key="1">
    <citation type="submission" date="2021-02" db="EMBL/GenBank/DDBJ databases">
        <authorList>
            <person name="Nowell W R."/>
        </authorList>
    </citation>
    <scope>NUCLEOTIDE SEQUENCE</scope>
</reference>
<dbReference type="SMART" id="SM00054">
    <property type="entry name" value="EFh"/>
    <property type="match status" value="2"/>
</dbReference>
<dbReference type="InterPro" id="IPR011992">
    <property type="entry name" value="EF-hand-dom_pair"/>
</dbReference>
<keyword evidence="1" id="KW-0106">Calcium</keyword>
<proteinExistence type="predicted"/>
<dbReference type="SUPFAM" id="SSF47473">
    <property type="entry name" value="EF-hand"/>
    <property type="match status" value="1"/>
</dbReference>
<feature type="compositionally biased region" description="Low complexity" evidence="2">
    <location>
        <begin position="127"/>
        <end position="149"/>
    </location>
</feature>
<organism evidence="5 6">
    <name type="scientific">Rotaria sordida</name>
    <dbReference type="NCBI Taxonomy" id="392033"/>
    <lineage>
        <taxon>Eukaryota</taxon>
        <taxon>Metazoa</taxon>
        <taxon>Spiralia</taxon>
        <taxon>Gnathifera</taxon>
        <taxon>Rotifera</taxon>
        <taxon>Eurotatoria</taxon>
        <taxon>Bdelloidea</taxon>
        <taxon>Philodinida</taxon>
        <taxon>Philodinidae</taxon>
        <taxon>Rotaria</taxon>
    </lineage>
</organism>
<dbReference type="Proteomes" id="UP000663870">
    <property type="component" value="Unassembled WGS sequence"/>
</dbReference>
<dbReference type="PROSITE" id="PS50222">
    <property type="entry name" value="EF_HAND_2"/>
    <property type="match status" value="2"/>
</dbReference>
<evidence type="ECO:0000256" key="1">
    <source>
        <dbReference type="ARBA" id="ARBA00022837"/>
    </source>
</evidence>
<dbReference type="Proteomes" id="UP000663854">
    <property type="component" value="Unassembled WGS sequence"/>
</dbReference>